<protein>
    <recommendedName>
        <fullName evidence="3">MoaD/ThiS family protein</fullName>
    </recommendedName>
</protein>
<dbReference type="RefSeq" id="WP_188909188.1">
    <property type="nucleotide sequence ID" value="NZ_BMMF01000002.1"/>
</dbReference>
<dbReference type="InterPro" id="IPR016155">
    <property type="entry name" value="Mopterin_synth/thiamin_S_b"/>
</dbReference>
<dbReference type="Proteomes" id="UP000600449">
    <property type="component" value="Unassembled WGS sequence"/>
</dbReference>
<proteinExistence type="predicted"/>
<sequence>MLNVKVATRLREIYEIPPGAYKVEADTVDSVIAKLDADFPGIRGDVLLQEGGVRPDVVIYLDGEPLAATETARSVAGVSTMRIVQAMAGG</sequence>
<accession>A0A917Q4N3</accession>
<dbReference type="EMBL" id="BMMF01000002">
    <property type="protein sequence ID" value="GGK21239.1"/>
    <property type="molecule type" value="Genomic_DNA"/>
</dbReference>
<evidence type="ECO:0000313" key="1">
    <source>
        <dbReference type="EMBL" id="GGK21239.1"/>
    </source>
</evidence>
<reference evidence="1 2" key="1">
    <citation type="journal article" date="2014" name="Int. J. Syst. Evol. Microbiol.">
        <title>Complete genome sequence of Corynebacterium casei LMG S-19264T (=DSM 44701T), isolated from a smear-ripened cheese.</title>
        <authorList>
            <consortium name="US DOE Joint Genome Institute (JGI-PGF)"/>
            <person name="Walter F."/>
            <person name="Albersmeier A."/>
            <person name="Kalinowski J."/>
            <person name="Ruckert C."/>
        </authorList>
    </citation>
    <scope>NUCLEOTIDE SEQUENCE [LARGE SCALE GENOMIC DNA]</scope>
    <source>
        <strain evidence="1 2">CGMCC 1.9161</strain>
    </source>
</reference>
<comment type="caution">
    <text evidence="1">The sequence shown here is derived from an EMBL/GenBank/DDBJ whole genome shotgun (WGS) entry which is preliminary data.</text>
</comment>
<dbReference type="InterPro" id="IPR012675">
    <property type="entry name" value="Beta-grasp_dom_sf"/>
</dbReference>
<gene>
    <name evidence="1" type="ORF">GCM10011322_04870</name>
</gene>
<evidence type="ECO:0008006" key="3">
    <source>
        <dbReference type="Google" id="ProtNLM"/>
    </source>
</evidence>
<dbReference type="AlphaFoldDB" id="A0A917Q4N3"/>
<evidence type="ECO:0000313" key="2">
    <source>
        <dbReference type="Proteomes" id="UP000600449"/>
    </source>
</evidence>
<organism evidence="1 2">
    <name type="scientific">Salinarimonas ramus</name>
    <dbReference type="NCBI Taxonomy" id="690164"/>
    <lineage>
        <taxon>Bacteria</taxon>
        <taxon>Pseudomonadati</taxon>
        <taxon>Pseudomonadota</taxon>
        <taxon>Alphaproteobacteria</taxon>
        <taxon>Hyphomicrobiales</taxon>
        <taxon>Salinarimonadaceae</taxon>
        <taxon>Salinarimonas</taxon>
    </lineage>
</organism>
<dbReference type="SUPFAM" id="SSF54285">
    <property type="entry name" value="MoaD/ThiS"/>
    <property type="match status" value="1"/>
</dbReference>
<name>A0A917Q4N3_9HYPH</name>
<keyword evidence="2" id="KW-1185">Reference proteome</keyword>
<dbReference type="Gene3D" id="3.10.20.30">
    <property type="match status" value="1"/>
</dbReference>